<keyword evidence="4" id="KW-0997">Cell inner membrane</keyword>
<evidence type="ECO:0000256" key="8">
    <source>
        <dbReference type="SAM" id="Phobius"/>
    </source>
</evidence>
<feature type="transmembrane region" description="Helical" evidence="8">
    <location>
        <begin position="41"/>
        <end position="61"/>
    </location>
</feature>
<keyword evidence="3" id="KW-1003">Cell membrane</keyword>
<evidence type="ECO:0000256" key="2">
    <source>
        <dbReference type="ARBA" id="ARBA00022448"/>
    </source>
</evidence>
<feature type="transmembrane region" description="Helical" evidence="8">
    <location>
        <begin position="73"/>
        <end position="92"/>
    </location>
</feature>
<feature type="transmembrane region" description="Helical" evidence="8">
    <location>
        <begin position="321"/>
        <end position="343"/>
    </location>
</feature>
<dbReference type="InterPro" id="IPR001851">
    <property type="entry name" value="ABC_transp_permease"/>
</dbReference>
<feature type="transmembrane region" description="Helical" evidence="8">
    <location>
        <begin position="148"/>
        <end position="169"/>
    </location>
</feature>
<name>A0ABW6V0T6_MICFU</name>
<evidence type="ECO:0000256" key="4">
    <source>
        <dbReference type="ARBA" id="ARBA00022519"/>
    </source>
</evidence>
<protein>
    <submittedName>
        <fullName evidence="9">ABC transporter permease</fullName>
    </submittedName>
</protein>
<gene>
    <name evidence="9" type="ORF">ACFY05_07990</name>
</gene>
<proteinExistence type="predicted"/>
<dbReference type="RefSeq" id="WP_387341235.1">
    <property type="nucleotide sequence ID" value="NZ_JBIAXI010000004.1"/>
</dbReference>
<keyword evidence="10" id="KW-1185">Reference proteome</keyword>
<evidence type="ECO:0000313" key="10">
    <source>
        <dbReference type="Proteomes" id="UP001602119"/>
    </source>
</evidence>
<evidence type="ECO:0000256" key="1">
    <source>
        <dbReference type="ARBA" id="ARBA00004651"/>
    </source>
</evidence>
<sequence>MTTSEPTTTGGRAGAGKPPVVSERVVTTRSARANAHIGKHAQTIAIGVVLVLLLIFFAFSADRFATTGNLLNLLRQISPTLIVAIAMTFVISTSGIDLSVGSTVALSGSLLAIVLQHGWDPTLALVAILALGALIGFVNGWFSSYQNIPPFIVTLAMLSIMRGTALRATEGYSTPIDGDLWIVQLGQGRVAGIPVPVILAVVIAAVGWIILTRTPFGRYVIGLGSNGESLRRTGVNTRKVGLAVYVLTGLAAALAGVLIATRLSSGSSNAGTGFELEVITAVVLGGTSLFGGRGSMLGTILGALTLGVIANGLVLLHVSPFYVQIVQGAILLLAIFANSKVWARFGAVRK</sequence>
<comment type="caution">
    <text evidence="9">The sequence shown here is derived from an EMBL/GenBank/DDBJ whole genome shotgun (WGS) entry which is preliminary data.</text>
</comment>
<evidence type="ECO:0000256" key="3">
    <source>
        <dbReference type="ARBA" id="ARBA00022475"/>
    </source>
</evidence>
<dbReference type="PANTHER" id="PTHR32196:SF21">
    <property type="entry name" value="ABC TRANSPORTER PERMEASE PROTEIN YPHD-RELATED"/>
    <property type="match status" value="1"/>
</dbReference>
<organism evidence="9 10">
    <name type="scientific">Microtetraspora fusca</name>
    <dbReference type="NCBI Taxonomy" id="1997"/>
    <lineage>
        <taxon>Bacteria</taxon>
        <taxon>Bacillati</taxon>
        <taxon>Actinomycetota</taxon>
        <taxon>Actinomycetes</taxon>
        <taxon>Streptosporangiales</taxon>
        <taxon>Streptosporangiaceae</taxon>
        <taxon>Microtetraspora</taxon>
    </lineage>
</organism>
<keyword evidence="6 8" id="KW-1133">Transmembrane helix</keyword>
<accession>A0ABW6V0T6</accession>
<evidence type="ECO:0000256" key="5">
    <source>
        <dbReference type="ARBA" id="ARBA00022692"/>
    </source>
</evidence>
<dbReference type="Pfam" id="PF02653">
    <property type="entry name" value="BPD_transp_2"/>
    <property type="match status" value="1"/>
</dbReference>
<reference evidence="9 10" key="1">
    <citation type="submission" date="2024-10" db="EMBL/GenBank/DDBJ databases">
        <title>The Natural Products Discovery Center: Release of the First 8490 Sequenced Strains for Exploring Actinobacteria Biosynthetic Diversity.</title>
        <authorList>
            <person name="Kalkreuter E."/>
            <person name="Kautsar S.A."/>
            <person name="Yang D."/>
            <person name="Bader C.D."/>
            <person name="Teijaro C.N."/>
            <person name="Fluegel L."/>
            <person name="Davis C.M."/>
            <person name="Simpson J.R."/>
            <person name="Lauterbach L."/>
            <person name="Steele A.D."/>
            <person name="Gui C."/>
            <person name="Meng S."/>
            <person name="Li G."/>
            <person name="Viehrig K."/>
            <person name="Ye F."/>
            <person name="Su P."/>
            <person name="Kiefer A.F."/>
            <person name="Nichols A."/>
            <person name="Cepeda A.J."/>
            <person name="Yan W."/>
            <person name="Fan B."/>
            <person name="Jiang Y."/>
            <person name="Adhikari A."/>
            <person name="Zheng C.-J."/>
            <person name="Schuster L."/>
            <person name="Cowan T.M."/>
            <person name="Smanski M.J."/>
            <person name="Chevrette M.G."/>
            <person name="De Carvalho L.P.S."/>
            <person name="Shen B."/>
        </authorList>
    </citation>
    <scope>NUCLEOTIDE SEQUENCE [LARGE SCALE GENOMIC DNA]</scope>
    <source>
        <strain evidence="9 10">NPDC001281</strain>
    </source>
</reference>
<feature type="transmembrane region" description="Helical" evidence="8">
    <location>
        <begin position="240"/>
        <end position="260"/>
    </location>
</feature>
<evidence type="ECO:0000313" key="9">
    <source>
        <dbReference type="EMBL" id="MFF4772785.1"/>
    </source>
</evidence>
<feature type="transmembrane region" description="Helical" evidence="8">
    <location>
        <begin position="190"/>
        <end position="211"/>
    </location>
</feature>
<keyword evidence="5 8" id="KW-0812">Transmembrane</keyword>
<feature type="transmembrane region" description="Helical" evidence="8">
    <location>
        <begin position="122"/>
        <end position="142"/>
    </location>
</feature>
<evidence type="ECO:0000256" key="6">
    <source>
        <dbReference type="ARBA" id="ARBA00022989"/>
    </source>
</evidence>
<feature type="transmembrane region" description="Helical" evidence="8">
    <location>
        <begin position="296"/>
        <end position="315"/>
    </location>
</feature>
<dbReference type="CDD" id="cd06579">
    <property type="entry name" value="TM_PBP1_transp_AraH_like"/>
    <property type="match status" value="1"/>
</dbReference>
<dbReference type="Proteomes" id="UP001602119">
    <property type="component" value="Unassembled WGS sequence"/>
</dbReference>
<dbReference type="PANTHER" id="PTHR32196">
    <property type="entry name" value="ABC TRANSPORTER PERMEASE PROTEIN YPHD-RELATED-RELATED"/>
    <property type="match status" value="1"/>
</dbReference>
<comment type="subcellular location">
    <subcellularLocation>
        <location evidence="1">Cell membrane</location>
        <topology evidence="1">Multi-pass membrane protein</topology>
    </subcellularLocation>
</comment>
<keyword evidence="2" id="KW-0813">Transport</keyword>
<evidence type="ECO:0000256" key="7">
    <source>
        <dbReference type="ARBA" id="ARBA00023136"/>
    </source>
</evidence>
<dbReference type="EMBL" id="JBIAXI010000004">
    <property type="protein sequence ID" value="MFF4772785.1"/>
    <property type="molecule type" value="Genomic_DNA"/>
</dbReference>
<keyword evidence="7 8" id="KW-0472">Membrane</keyword>